<evidence type="ECO:0000313" key="1">
    <source>
        <dbReference type="EMBL" id="AHG01106.1"/>
    </source>
</evidence>
<dbReference type="HOGENOM" id="CLU_2783916_0_0_2"/>
<evidence type="ECO:0000313" key="2">
    <source>
        <dbReference type="Proteomes" id="UP000019024"/>
    </source>
</evidence>
<sequence>MSSLARLESPLARLVRKKSSKQSVVRYPVGWLVDVFSSLARGRERAPLSFPRNRRFRVPYEVRNERSE</sequence>
<dbReference type="AlphaFoldDB" id="W0JQU7"/>
<organism evidence="1 2">
    <name type="scientific">Halostagnicola larsenii XH-48</name>
    <dbReference type="NCBI Taxonomy" id="797299"/>
    <lineage>
        <taxon>Archaea</taxon>
        <taxon>Methanobacteriati</taxon>
        <taxon>Methanobacteriota</taxon>
        <taxon>Stenosarchaea group</taxon>
        <taxon>Halobacteria</taxon>
        <taxon>Halobacteriales</taxon>
        <taxon>Natrialbaceae</taxon>
        <taxon>Halostagnicola</taxon>
    </lineage>
</organism>
<name>W0JQU7_9EURY</name>
<dbReference type="Proteomes" id="UP000019024">
    <property type="component" value="Chromosome"/>
</dbReference>
<proteinExistence type="predicted"/>
<dbReference type="EMBL" id="CP007055">
    <property type="protein sequence ID" value="AHG01106.1"/>
    <property type="molecule type" value="Genomic_DNA"/>
</dbReference>
<keyword evidence="2" id="KW-1185">Reference proteome</keyword>
<accession>W0JQU7</accession>
<gene>
    <name evidence="1" type="ORF">HALLA_16725</name>
</gene>
<reference evidence="1 2" key="1">
    <citation type="submission" date="2014-01" db="EMBL/GenBank/DDBJ databases">
        <authorList>
            <consortium name="DOE Joint Genome Institute"/>
            <person name="Anderson I."/>
            <person name="Huntemann M."/>
            <person name="Han J."/>
            <person name="Chen A."/>
            <person name="Kyrpides N."/>
            <person name="Mavromatis K."/>
            <person name="Markowitz V."/>
            <person name="Palaniappan K."/>
            <person name="Ivanova N."/>
            <person name="Schaumberg A."/>
            <person name="Pati A."/>
            <person name="Liolios K."/>
            <person name="Nordberg H.P."/>
            <person name="Cantor M.N."/>
            <person name="Hua S.X."/>
            <person name="Woyke T."/>
        </authorList>
    </citation>
    <scope>NUCLEOTIDE SEQUENCE [LARGE SCALE GENOMIC DNA]</scope>
    <source>
        <strain evidence="1 2">XH-48</strain>
    </source>
</reference>
<dbReference type="KEGG" id="hlr:HALLA_16725"/>
<protein>
    <submittedName>
        <fullName evidence="1">Uncharacterized protein</fullName>
    </submittedName>
</protein>